<evidence type="ECO:0000256" key="1">
    <source>
        <dbReference type="ARBA" id="ARBA00004651"/>
    </source>
</evidence>
<dbReference type="InterPro" id="IPR006685">
    <property type="entry name" value="MscS_channel_2nd"/>
</dbReference>
<protein>
    <submittedName>
        <fullName evidence="11">Mechanosensitive ion channel family protein</fullName>
    </submittedName>
</protein>
<feature type="transmembrane region" description="Helical" evidence="8">
    <location>
        <begin position="284"/>
        <end position="304"/>
    </location>
</feature>
<keyword evidence="3" id="KW-1003">Cell membrane</keyword>
<dbReference type="GO" id="GO:0005886">
    <property type="term" value="C:plasma membrane"/>
    <property type="evidence" value="ECO:0007669"/>
    <property type="project" value="UniProtKB-SubCell"/>
</dbReference>
<feature type="transmembrane region" description="Helical" evidence="8">
    <location>
        <begin position="373"/>
        <end position="391"/>
    </location>
</feature>
<dbReference type="Pfam" id="PF00924">
    <property type="entry name" value="MS_channel_2nd"/>
    <property type="match status" value="1"/>
</dbReference>
<proteinExistence type="inferred from homology"/>
<dbReference type="InterPro" id="IPR045276">
    <property type="entry name" value="YbiO_bact"/>
</dbReference>
<comment type="caution">
    <text evidence="11">The sequence shown here is derived from an EMBL/GenBank/DDBJ whole genome shotgun (WGS) entry which is preliminary data.</text>
</comment>
<feature type="transmembrane region" description="Helical" evidence="8">
    <location>
        <begin position="310"/>
        <end position="331"/>
    </location>
</feature>
<keyword evidence="4 8" id="KW-0812">Transmembrane</keyword>
<evidence type="ECO:0000256" key="4">
    <source>
        <dbReference type="ARBA" id="ARBA00022692"/>
    </source>
</evidence>
<dbReference type="InterPro" id="IPR010920">
    <property type="entry name" value="LSM_dom_sf"/>
</dbReference>
<reference evidence="11" key="1">
    <citation type="submission" date="2020-10" db="EMBL/GenBank/DDBJ databases">
        <authorList>
            <person name="Castelo-Branco R."/>
            <person name="Eusebio N."/>
            <person name="Adriana R."/>
            <person name="Vieira A."/>
            <person name="Brugerolle De Fraissinette N."/>
            <person name="Rezende De Castro R."/>
            <person name="Schneider M.P."/>
            <person name="Vasconcelos V."/>
            <person name="Leao P.N."/>
        </authorList>
    </citation>
    <scope>NUCLEOTIDE SEQUENCE</scope>
    <source>
        <strain evidence="11">LEGE 07157</strain>
    </source>
</reference>
<comment type="subcellular location">
    <subcellularLocation>
        <location evidence="1">Cell membrane</location>
        <topology evidence="1">Multi-pass membrane protein</topology>
    </subcellularLocation>
</comment>
<keyword evidence="7" id="KW-0175">Coiled coil</keyword>
<dbReference type="InterPro" id="IPR023408">
    <property type="entry name" value="MscS_beta-dom_sf"/>
</dbReference>
<evidence type="ECO:0000259" key="9">
    <source>
        <dbReference type="Pfam" id="PF00924"/>
    </source>
</evidence>
<dbReference type="FunFam" id="2.30.30.60:FF:000001">
    <property type="entry name" value="MscS Mechanosensitive ion channel"/>
    <property type="match status" value="1"/>
</dbReference>
<evidence type="ECO:0000256" key="8">
    <source>
        <dbReference type="SAM" id="Phobius"/>
    </source>
</evidence>
<evidence type="ECO:0000259" key="10">
    <source>
        <dbReference type="Pfam" id="PF21082"/>
    </source>
</evidence>
<feature type="transmembrane region" description="Helical" evidence="8">
    <location>
        <begin position="199"/>
        <end position="217"/>
    </location>
</feature>
<evidence type="ECO:0000256" key="7">
    <source>
        <dbReference type="SAM" id="Coils"/>
    </source>
</evidence>
<dbReference type="InterPro" id="IPR049278">
    <property type="entry name" value="MS_channel_C"/>
</dbReference>
<dbReference type="PANTHER" id="PTHR30460">
    <property type="entry name" value="MODERATE CONDUCTANCE MECHANOSENSITIVE CHANNEL YBIO"/>
    <property type="match status" value="1"/>
</dbReference>
<dbReference type="SUPFAM" id="SSF50182">
    <property type="entry name" value="Sm-like ribonucleoproteins"/>
    <property type="match status" value="1"/>
</dbReference>
<dbReference type="Gene3D" id="2.30.30.60">
    <property type="match status" value="1"/>
</dbReference>
<dbReference type="EMBL" id="JADEWZ010000049">
    <property type="protein sequence ID" value="MBE9118504.1"/>
    <property type="molecule type" value="Genomic_DNA"/>
</dbReference>
<feature type="coiled-coil region" evidence="7">
    <location>
        <begin position="218"/>
        <end position="245"/>
    </location>
</feature>
<keyword evidence="12" id="KW-1185">Reference proteome</keyword>
<dbReference type="Proteomes" id="UP000654482">
    <property type="component" value="Unassembled WGS sequence"/>
</dbReference>
<keyword evidence="5 8" id="KW-1133">Transmembrane helix</keyword>
<dbReference type="Pfam" id="PF21082">
    <property type="entry name" value="MS_channel_3rd"/>
    <property type="match status" value="1"/>
</dbReference>
<accession>A0A8J7J669</accession>
<dbReference type="Gene3D" id="1.10.287.1260">
    <property type="match status" value="1"/>
</dbReference>
<name>A0A8J7J669_9CYAN</name>
<feature type="domain" description="Mechanosensitive ion channel MscS C-terminal" evidence="10">
    <location>
        <begin position="488"/>
        <end position="576"/>
    </location>
</feature>
<dbReference type="AlphaFoldDB" id="A0A8J7J669"/>
<evidence type="ECO:0000256" key="3">
    <source>
        <dbReference type="ARBA" id="ARBA00022475"/>
    </source>
</evidence>
<sequence>MMKRNRDLRWRCKLRSWGLMGLFAFLLAIAVSSPLAAQIPFPIPTTAPSVGTPQLNRQQITYNRSNNIIYAPVKLDGQTLFKLAVETSFGEQLEENKDSLIQRLGSVEAVLREIVERNESPESLNVVVAVDEELPVLRISREEEQPLHLATVTQVDRKVPGQELPLFDLATQWRDILQTSIEKAIQERQPDAIAQKVKIALGIIVGAIALSIVLIWLQKRATVKREDLKEQSQRLNRDAQQTQTRPLSPTGELNFSFPLQFFTDNLLKLDLERRQNINRLIRQSLRWSQVAIIYASITGILFLFPQTRQIGWGLLGTPLQILGIWLFITLANKISDILIDRFLKEWVEFQPLNLRSSKSSQRKALRAPSFAKSFKGLLTFIFFVIGVFWSLSILNVPIGSVLTVSALVGFAITWGSQNLIKDTINGCLILLEDQYAVGDVIAIGEVSGLVENMNLRITQLRNIEGELITIPNHAIEVVRNMSNGWSQVKFDFDINYDADLDKATMIMQEVAQEMYQDSEWEERIVEPPQLLGIDRLDHTGIRISILIKTQPLKQWDVAREYRRRLKFAFDIAEISIGTPQQSLIVKNASQPAAQDFEEDILHMENAEESHPEVD</sequence>
<dbReference type="GO" id="GO:0008381">
    <property type="term" value="F:mechanosensitive monoatomic ion channel activity"/>
    <property type="evidence" value="ECO:0007669"/>
    <property type="project" value="InterPro"/>
</dbReference>
<evidence type="ECO:0000313" key="11">
    <source>
        <dbReference type="EMBL" id="MBE9118504.1"/>
    </source>
</evidence>
<evidence type="ECO:0000256" key="5">
    <source>
        <dbReference type="ARBA" id="ARBA00022989"/>
    </source>
</evidence>
<keyword evidence="6 8" id="KW-0472">Membrane</keyword>
<dbReference type="PANTHER" id="PTHR30460:SF0">
    <property type="entry name" value="MODERATE CONDUCTANCE MECHANOSENSITIVE CHANNEL YBIO"/>
    <property type="match status" value="1"/>
</dbReference>
<feature type="domain" description="Mechanosensitive ion channel MscS" evidence="9">
    <location>
        <begin position="418"/>
        <end position="482"/>
    </location>
</feature>
<dbReference type="SUPFAM" id="SSF82689">
    <property type="entry name" value="Mechanosensitive channel protein MscS (YggB), C-terminal domain"/>
    <property type="match status" value="1"/>
</dbReference>
<evidence type="ECO:0000313" key="12">
    <source>
        <dbReference type="Proteomes" id="UP000654482"/>
    </source>
</evidence>
<comment type="similarity">
    <text evidence="2">Belongs to the MscS (TC 1.A.23) family.</text>
</comment>
<gene>
    <name evidence="11" type="ORF">IQ249_21675</name>
</gene>
<evidence type="ECO:0000256" key="2">
    <source>
        <dbReference type="ARBA" id="ARBA00008017"/>
    </source>
</evidence>
<dbReference type="InterPro" id="IPR011066">
    <property type="entry name" value="MscS_channel_C_sf"/>
</dbReference>
<organism evidence="11 12">
    <name type="scientific">Lusitaniella coriacea LEGE 07157</name>
    <dbReference type="NCBI Taxonomy" id="945747"/>
    <lineage>
        <taxon>Bacteria</taxon>
        <taxon>Bacillati</taxon>
        <taxon>Cyanobacteriota</taxon>
        <taxon>Cyanophyceae</taxon>
        <taxon>Spirulinales</taxon>
        <taxon>Lusitaniellaceae</taxon>
        <taxon>Lusitaniella</taxon>
    </lineage>
</organism>
<evidence type="ECO:0000256" key="6">
    <source>
        <dbReference type="ARBA" id="ARBA00023136"/>
    </source>
</evidence>
<dbReference type="RefSeq" id="WP_194031587.1">
    <property type="nucleotide sequence ID" value="NZ_JADEWZ010000049.1"/>
</dbReference>
<dbReference type="Gene3D" id="3.30.70.100">
    <property type="match status" value="1"/>
</dbReference>